<dbReference type="Proteomes" id="UP000321787">
    <property type="component" value="Unassembled WGS sequence"/>
</dbReference>
<sequence length="261" mass="29169">MKAKIIVVLAMITILFGLYGLAGSLSMFAPQNIIKPKEENKIKVWQLKENVNARDEINRRLVSLVLLPESEANKLSFSEDVPINWNRGTIYRHDLKKGAYISMEDLITPEEDNYIEYVIAPNRVPFPLPIDSPDIIGGVIGNGSFVDVLALTKSDENRNSNRATKKTLSITPIFTSIKVLQVKRTVIPETRIEPAKEGIVLILELTRSQAVELIVAKEAAKIEVHKSIGNYSIEDLKANAGDVLDDFRAVTEYRANKVTIK</sequence>
<dbReference type="EMBL" id="BJTZ01000058">
    <property type="protein sequence ID" value="GEK16051.1"/>
    <property type="molecule type" value="Genomic_DNA"/>
</dbReference>
<dbReference type="AlphaFoldDB" id="A0A510URG7"/>
<dbReference type="Pfam" id="PF16976">
    <property type="entry name" value="RcpC"/>
    <property type="match status" value="1"/>
</dbReference>
<accession>A0A510URG7</accession>
<name>A0A510URG7_ALIFS</name>
<comment type="caution">
    <text evidence="2">The sequence shown here is derived from an EMBL/GenBank/DDBJ whole genome shotgun (WGS) entry which is preliminary data.</text>
</comment>
<evidence type="ECO:0000259" key="1">
    <source>
        <dbReference type="Pfam" id="PF16976"/>
    </source>
</evidence>
<organism evidence="2 3">
    <name type="scientific">Aliivibrio fischeri</name>
    <name type="common">Vibrio fischeri</name>
    <dbReference type="NCBI Taxonomy" id="668"/>
    <lineage>
        <taxon>Bacteria</taxon>
        <taxon>Pseudomonadati</taxon>
        <taxon>Pseudomonadota</taxon>
        <taxon>Gammaproteobacteria</taxon>
        <taxon>Vibrionales</taxon>
        <taxon>Vibrionaceae</taxon>
        <taxon>Aliivibrio</taxon>
    </lineage>
</organism>
<dbReference type="NCBIfam" id="TIGR03177">
    <property type="entry name" value="pilus_cpaB"/>
    <property type="match status" value="1"/>
</dbReference>
<reference evidence="2 3" key="1">
    <citation type="submission" date="2019-07" db="EMBL/GenBank/DDBJ databases">
        <title>Whole genome shotgun sequence of Aliivibrio fischeri NBRC 101058.</title>
        <authorList>
            <person name="Hosoyama A."/>
            <person name="Uohara A."/>
            <person name="Ohji S."/>
            <person name="Ichikawa N."/>
        </authorList>
    </citation>
    <scope>NUCLEOTIDE SEQUENCE [LARGE SCALE GENOMIC DNA]</scope>
    <source>
        <strain evidence="2 3">NBRC 101058</strain>
    </source>
</reference>
<evidence type="ECO:0000313" key="2">
    <source>
        <dbReference type="EMBL" id="GEK16051.1"/>
    </source>
</evidence>
<dbReference type="RefSeq" id="WP_146866745.1">
    <property type="nucleotide sequence ID" value="NZ_BJTZ01000058.1"/>
</dbReference>
<proteinExistence type="predicted"/>
<evidence type="ECO:0000313" key="3">
    <source>
        <dbReference type="Proteomes" id="UP000321787"/>
    </source>
</evidence>
<dbReference type="InterPro" id="IPR017592">
    <property type="entry name" value="Pilus_assmbl_Flp-typ_CpaB"/>
</dbReference>
<feature type="domain" description="Flp pilus assembly protein RcpC/CpaB" evidence="1">
    <location>
        <begin position="115"/>
        <end position="223"/>
    </location>
</feature>
<gene>
    <name evidence="2" type="ORF">AFI02nite_40870</name>
</gene>
<dbReference type="InterPro" id="IPR031571">
    <property type="entry name" value="RcpC_dom"/>
</dbReference>
<protein>
    <submittedName>
        <fullName evidence="2">Flp pilus assembly protein CpaB</fullName>
    </submittedName>
</protein>